<organism evidence="2 3">
    <name type="scientific">Cryptococcus gattii EJB2</name>
    <dbReference type="NCBI Taxonomy" id="1296103"/>
    <lineage>
        <taxon>Eukaryota</taxon>
        <taxon>Fungi</taxon>
        <taxon>Dikarya</taxon>
        <taxon>Basidiomycota</taxon>
        <taxon>Agaricomycotina</taxon>
        <taxon>Tremellomycetes</taxon>
        <taxon>Tremellales</taxon>
        <taxon>Cryptococcaceae</taxon>
        <taxon>Cryptococcus</taxon>
        <taxon>Cryptococcus gattii species complex</taxon>
    </lineage>
</organism>
<reference evidence="2 3" key="1">
    <citation type="submission" date="2015-01" db="EMBL/GenBank/DDBJ databases">
        <title>The Genome Sequence of Cryptococcus gattii EJB2.</title>
        <authorList>
            <consortium name="The Broad Institute Genomics Platform"/>
            <person name="Cuomo C."/>
            <person name="Litvintseva A."/>
            <person name="Chen Y."/>
            <person name="Heitman J."/>
            <person name="Sun S."/>
            <person name="Springer D."/>
            <person name="Dromer F."/>
            <person name="Young S."/>
            <person name="Zeng Q."/>
            <person name="Gargeya S."/>
            <person name="Abouelleil A."/>
            <person name="Alvarado L."/>
            <person name="Chapman S.B."/>
            <person name="Gainer-Dewar J."/>
            <person name="Goldberg J."/>
            <person name="Griggs A."/>
            <person name="Gujja S."/>
            <person name="Hansen M."/>
            <person name="Howarth C."/>
            <person name="Imamovic A."/>
            <person name="Larimer J."/>
            <person name="Murphy C."/>
            <person name="Naylor J."/>
            <person name="Pearson M."/>
            <person name="Priest M."/>
            <person name="Roberts A."/>
            <person name="Saif S."/>
            <person name="Shea T."/>
            <person name="Sykes S."/>
            <person name="Wortman J."/>
            <person name="Nusbaum C."/>
            <person name="Birren B."/>
        </authorList>
    </citation>
    <scope>NUCLEOTIDE SEQUENCE [LARGE SCALE GENOMIC DNA]</scope>
    <source>
        <strain evidence="2 3">EJB2</strain>
    </source>
</reference>
<dbReference type="Proteomes" id="UP000054272">
    <property type="component" value="Unassembled WGS sequence"/>
</dbReference>
<accession>A0ABR5C3E3</accession>
<gene>
    <name evidence="2" type="ORF">I306_00508</name>
</gene>
<name>A0ABR5C3E3_9TREE</name>
<dbReference type="PANTHER" id="PTHR33324:SF2">
    <property type="entry name" value="MYB_SANT-LIKE DNA-BINDING DOMAIN-CONTAINING PROTEIN"/>
    <property type="match status" value="1"/>
</dbReference>
<dbReference type="EMBL" id="KN848567">
    <property type="protein sequence ID" value="KIR82396.1"/>
    <property type="molecule type" value="Genomic_DNA"/>
</dbReference>
<dbReference type="PANTHER" id="PTHR33324">
    <property type="entry name" value="EXPRESSED PROTEIN"/>
    <property type="match status" value="1"/>
</dbReference>
<evidence type="ECO:0000313" key="3">
    <source>
        <dbReference type="Proteomes" id="UP000054272"/>
    </source>
</evidence>
<sequence>MPPETSNITEAIDLGSEESQYQGSIPPIMHTAPESASVFEHPSVPRSTNEHSVSRSFGGNRTAASRTAASCSSTPATPLYIYTPKTKKNSRGKAAGGKAKATGKKKASNLRQSVPRLSRQEDRSRPNLSQRAVKRRKQREIEGKGSRATNWTQDREEGGPSSQEVMVEWLKMNGNYDRYRQPPNGLRKIDMPRRAAQYLCQHGPRSNYTAQEAKRKMSHLVILSSGIISG</sequence>
<feature type="compositionally biased region" description="Low complexity" evidence="1">
    <location>
        <begin position="61"/>
        <end position="78"/>
    </location>
</feature>
<evidence type="ECO:0000313" key="2">
    <source>
        <dbReference type="EMBL" id="KIR82396.1"/>
    </source>
</evidence>
<proteinExistence type="predicted"/>
<protein>
    <submittedName>
        <fullName evidence="2">Uncharacterized protein</fullName>
    </submittedName>
</protein>
<keyword evidence="3" id="KW-1185">Reference proteome</keyword>
<feature type="region of interest" description="Disordered" evidence="1">
    <location>
        <begin position="16"/>
        <end position="162"/>
    </location>
</feature>
<evidence type="ECO:0000256" key="1">
    <source>
        <dbReference type="SAM" id="MobiDB-lite"/>
    </source>
</evidence>